<evidence type="ECO:0000313" key="2">
    <source>
        <dbReference type="EMBL" id="KAF9618780.1"/>
    </source>
</evidence>
<accession>A0A835IJ13</accession>
<dbReference type="EMBL" id="JADFTS010000002">
    <property type="protein sequence ID" value="KAF9618780.1"/>
    <property type="molecule type" value="Genomic_DNA"/>
</dbReference>
<dbReference type="InterPro" id="IPR043502">
    <property type="entry name" value="DNA/RNA_pol_sf"/>
</dbReference>
<dbReference type="Proteomes" id="UP000631114">
    <property type="component" value="Unassembled WGS sequence"/>
</dbReference>
<dbReference type="SUPFAM" id="SSF56672">
    <property type="entry name" value="DNA/RNA polymerases"/>
    <property type="match status" value="1"/>
</dbReference>
<dbReference type="PANTHER" id="PTHR33103">
    <property type="entry name" value="OS01G0153900 PROTEIN"/>
    <property type="match status" value="1"/>
</dbReference>
<evidence type="ECO:0000259" key="1">
    <source>
        <dbReference type="PROSITE" id="PS50878"/>
    </source>
</evidence>
<dbReference type="Gene3D" id="3.30.420.10">
    <property type="entry name" value="Ribonuclease H-like superfamily/Ribonuclease H"/>
    <property type="match status" value="1"/>
</dbReference>
<dbReference type="InterPro" id="IPR007750">
    <property type="entry name" value="DUF674"/>
</dbReference>
<keyword evidence="3" id="KW-1185">Reference proteome</keyword>
<proteinExistence type="predicted"/>
<name>A0A835IJ13_9MAGN</name>
<dbReference type="PANTHER" id="PTHR33103:SF27">
    <property type="entry name" value="OS04G0594700 PROTEIN"/>
    <property type="match status" value="1"/>
</dbReference>
<feature type="domain" description="Reverse transcriptase" evidence="1">
    <location>
        <begin position="1"/>
        <end position="240"/>
    </location>
</feature>
<dbReference type="InterPro" id="IPR036397">
    <property type="entry name" value="RNaseH_sf"/>
</dbReference>
<dbReference type="InterPro" id="IPR044730">
    <property type="entry name" value="RNase_H-like_dom_plant"/>
</dbReference>
<dbReference type="Pfam" id="PF05056">
    <property type="entry name" value="DUF674"/>
    <property type="match status" value="2"/>
</dbReference>
<dbReference type="CDD" id="cd06222">
    <property type="entry name" value="RNase_H_like"/>
    <property type="match status" value="1"/>
</dbReference>
<dbReference type="GO" id="GO:0004523">
    <property type="term" value="F:RNA-DNA hybrid ribonuclease activity"/>
    <property type="evidence" value="ECO:0007669"/>
    <property type="project" value="InterPro"/>
</dbReference>
<protein>
    <recommendedName>
        <fullName evidence="1">Reverse transcriptase domain-containing protein</fullName>
    </recommendedName>
</protein>
<reference evidence="2 3" key="1">
    <citation type="submission" date="2020-10" db="EMBL/GenBank/DDBJ databases">
        <title>The Coptis chinensis genome and diversification of protoberbering-type alkaloids.</title>
        <authorList>
            <person name="Wang B."/>
            <person name="Shu S."/>
            <person name="Song C."/>
            <person name="Liu Y."/>
        </authorList>
    </citation>
    <scope>NUCLEOTIDE SEQUENCE [LARGE SCALE GENOMIC DNA]</scope>
    <source>
        <strain evidence="2">HL-2020</strain>
        <tissue evidence="2">Leaf</tissue>
    </source>
</reference>
<dbReference type="GO" id="GO:0003676">
    <property type="term" value="F:nucleic acid binding"/>
    <property type="evidence" value="ECO:0007669"/>
    <property type="project" value="InterPro"/>
</dbReference>
<sequence length="600" mass="67330">MSLFFRGTVKGLVTLDSEDLLKKIRKYRPEMILLVETQVKSPKISQKIQRQGFVNHFHVPSNGRSGAYDRVGWNFLRKALSSFGFNDHWCNMVMFCVQSASLFYYRNGRPCGYFNPKRGIRQGDPLSPYLFILGMEVLSTHLLKLQQAKLIKGISIGRGVSSIHHLLYADDLVLFGNNELKEVNEMVEALKLFCQASGPAGMGCVLRKYDGGFIAASVDYVPFGTSFLAEALAMRLGLYLAISYGITHINIQSDSQALINCIKGEDRDSPWEAAGIIEDIRQLFSLFENISIIHIYREGNATADTLAQYGISLARHMSWHDRPPDIICKDLFFDCMDEIVFVNGSEKFMIMDDLRIKKISDETGLSLIRQFGIEDISTVEEKVVSVGQAQLKDFLNLSLYCTTPMTNMFQLKQNEINAAIKIKAEPLDVKSQSFDQIMRDAIAKISLKLVVSISQKKVLYAIANEEFVDLIFSPLAFSIETMAEFFGGYSSIGSMDNLIKSEEILCNEDPGNYKRSERIPFNPKFDGGFIKGPAYFLVTDELVVEPFSPISSISYINKMGVPLSDLQEQKANVGEHEALSILKASLTSKSALTDVFCRKK</sequence>
<dbReference type="SUPFAM" id="SSF53098">
    <property type="entry name" value="Ribonuclease H-like"/>
    <property type="match status" value="1"/>
</dbReference>
<gene>
    <name evidence="2" type="ORF">IFM89_002648</name>
</gene>
<organism evidence="2 3">
    <name type="scientific">Coptis chinensis</name>
    <dbReference type="NCBI Taxonomy" id="261450"/>
    <lineage>
        <taxon>Eukaryota</taxon>
        <taxon>Viridiplantae</taxon>
        <taxon>Streptophyta</taxon>
        <taxon>Embryophyta</taxon>
        <taxon>Tracheophyta</taxon>
        <taxon>Spermatophyta</taxon>
        <taxon>Magnoliopsida</taxon>
        <taxon>Ranunculales</taxon>
        <taxon>Ranunculaceae</taxon>
        <taxon>Coptidoideae</taxon>
        <taxon>Coptis</taxon>
    </lineage>
</organism>
<dbReference type="InterPro" id="IPR000477">
    <property type="entry name" value="RT_dom"/>
</dbReference>
<dbReference type="Pfam" id="PF13456">
    <property type="entry name" value="RVT_3"/>
    <property type="match status" value="1"/>
</dbReference>
<dbReference type="InterPro" id="IPR002156">
    <property type="entry name" value="RNaseH_domain"/>
</dbReference>
<dbReference type="AlphaFoldDB" id="A0A835IJ13"/>
<dbReference type="PROSITE" id="PS50878">
    <property type="entry name" value="RT_POL"/>
    <property type="match status" value="1"/>
</dbReference>
<evidence type="ECO:0000313" key="3">
    <source>
        <dbReference type="Proteomes" id="UP000631114"/>
    </source>
</evidence>
<comment type="caution">
    <text evidence="2">The sequence shown here is derived from an EMBL/GenBank/DDBJ whole genome shotgun (WGS) entry which is preliminary data.</text>
</comment>
<dbReference type="InterPro" id="IPR012337">
    <property type="entry name" value="RNaseH-like_sf"/>
</dbReference>
<dbReference type="OrthoDB" id="1934719at2759"/>